<name>A0ABV6D912_9HYPH</name>
<accession>A0ABV6D912</accession>
<feature type="domain" description="DUF6456" evidence="1">
    <location>
        <begin position="113"/>
        <end position="249"/>
    </location>
</feature>
<dbReference type="RefSeq" id="WP_261520480.1">
    <property type="nucleotide sequence ID" value="NZ_JAODNW010000010.1"/>
</dbReference>
<dbReference type="Pfam" id="PF20057">
    <property type="entry name" value="DUF6456"/>
    <property type="match status" value="1"/>
</dbReference>
<dbReference type="InterPro" id="IPR045599">
    <property type="entry name" value="DUF6456"/>
</dbReference>
<reference evidence="2 3" key="1">
    <citation type="submission" date="2024-09" db="EMBL/GenBank/DDBJ databases">
        <authorList>
            <person name="Sun Q."/>
            <person name="Mori K."/>
        </authorList>
    </citation>
    <scope>NUCLEOTIDE SEQUENCE [LARGE SCALE GENOMIC DNA]</scope>
    <source>
        <strain evidence="2 3">CCM 8543</strain>
    </source>
</reference>
<sequence length="272" mass="29677">MKRAESGAARARKERERVVRFLAAGPAAVRPAAKADTMLLEAGERGAVSARSETLAALAREGVIARQGALLALSPEGRALARRTESPAEPFRAQHMERETRRLSTATGETTVEANLCESPLAQLARRRTRNGAPFLAPDEVRAGERLRADYTRARIMPRLGANWDAAVASRRRGSGENGVAELTEAALSARQRVERALDAVGPELAGILVDVCCFLKGLEQVEAERGWPVRSAKVVLKTALGALSRHYEPPPIRRRAILHWGAEDYRPKLRT</sequence>
<evidence type="ECO:0000313" key="2">
    <source>
        <dbReference type="EMBL" id="MFC0209107.1"/>
    </source>
</evidence>
<organism evidence="2 3">
    <name type="scientific">Chelativorans intermedius</name>
    <dbReference type="NCBI Taxonomy" id="515947"/>
    <lineage>
        <taxon>Bacteria</taxon>
        <taxon>Pseudomonadati</taxon>
        <taxon>Pseudomonadota</taxon>
        <taxon>Alphaproteobacteria</taxon>
        <taxon>Hyphomicrobiales</taxon>
        <taxon>Phyllobacteriaceae</taxon>
        <taxon>Chelativorans</taxon>
    </lineage>
</organism>
<proteinExistence type="predicted"/>
<protein>
    <submittedName>
        <fullName evidence="2">DUF6456 domain-containing protein</fullName>
    </submittedName>
</protein>
<evidence type="ECO:0000259" key="1">
    <source>
        <dbReference type="Pfam" id="PF20057"/>
    </source>
</evidence>
<gene>
    <name evidence="2" type="ORF">ACFFJ2_11935</name>
</gene>
<evidence type="ECO:0000313" key="3">
    <source>
        <dbReference type="Proteomes" id="UP001589755"/>
    </source>
</evidence>
<keyword evidence="3" id="KW-1185">Reference proteome</keyword>
<comment type="caution">
    <text evidence="2">The sequence shown here is derived from an EMBL/GenBank/DDBJ whole genome shotgun (WGS) entry which is preliminary data.</text>
</comment>
<dbReference type="Proteomes" id="UP001589755">
    <property type="component" value="Unassembled WGS sequence"/>
</dbReference>
<dbReference type="EMBL" id="JBHLXD010000018">
    <property type="protein sequence ID" value="MFC0209107.1"/>
    <property type="molecule type" value="Genomic_DNA"/>
</dbReference>